<reference evidence="1 2" key="1">
    <citation type="submission" date="2021-05" db="EMBL/GenBank/DDBJ databases">
        <title>Genome Assembly of Synthetic Allotetraploid Brassica napus Reveals Homoeologous Exchanges between Subgenomes.</title>
        <authorList>
            <person name="Davis J.T."/>
        </authorList>
    </citation>
    <scope>NUCLEOTIDE SEQUENCE [LARGE SCALE GENOMIC DNA]</scope>
    <source>
        <strain evidence="2">cv. Da-Ae</strain>
        <tissue evidence="1">Seedling</tissue>
    </source>
</reference>
<dbReference type="EMBL" id="JAGKQM010000019">
    <property type="protein sequence ID" value="KAH0857734.1"/>
    <property type="molecule type" value="Genomic_DNA"/>
</dbReference>
<accession>A0ABQ7XP31</accession>
<keyword evidence="2" id="KW-1185">Reference proteome</keyword>
<evidence type="ECO:0000313" key="2">
    <source>
        <dbReference type="Proteomes" id="UP000824890"/>
    </source>
</evidence>
<name>A0ABQ7XP31_BRANA</name>
<evidence type="ECO:0000313" key="1">
    <source>
        <dbReference type="EMBL" id="KAH0857734.1"/>
    </source>
</evidence>
<sequence length="88" mass="9808">MASTRSHGTTCCSWPFSFLKEMVSGRPSLEPPGRTTTTWTSTRPRYQSYIVCAGRSWFNQLIQEEAAVDVAADRDSSKPFKVACSLEV</sequence>
<organism evidence="1 2">
    <name type="scientific">Brassica napus</name>
    <name type="common">Rape</name>
    <dbReference type="NCBI Taxonomy" id="3708"/>
    <lineage>
        <taxon>Eukaryota</taxon>
        <taxon>Viridiplantae</taxon>
        <taxon>Streptophyta</taxon>
        <taxon>Embryophyta</taxon>
        <taxon>Tracheophyta</taxon>
        <taxon>Spermatophyta</taxon>
        <taxon>Magnoliopsida</taxon>
        <taxon>eudicotyledons</taxon>
        <taxon>Gunneridae</taxon>
        <taxon>Pentapetalae</taxon>
        <taxon>rosids</taxon>
        <taxon>malvids</taxon>
        <taxon>Brassicales</taxon>
        <taxon>Brassicaceae</taxon>
        <taxon>Brassiceae</taxon>
        <taxon>Brassica</taxon>
    </lineage>
</organism>
<comment type="caution">
    <text evidence="1">The sequence shown here is derived from an EMBL/GenBank/DDBJ whole genome shotgun (WGS) entry which is preliminary data.</text>
</comment>
<protein>
    <submittedName>
        <fullName evidence="1">Uncharacterized protein</fullName>
    </submittedName>
</protein>
<proteinExistence type="predicted"/>
<gene>
    <name evidence="1" type="ORF">HID58_085995</name>
</gene>
<dbReference type="Proteomes" id="UP000824890">
    <property type="component" value="Unassembled WGS sequence"/>
</dbReference>